<accession>A0ABR0YKL1</accession>
<evidence type="ECO:0000256" key="2">
    <source>
        <dbReference type="ARBA" id="ARBA00023242"/>
    </source>
</evidence>
<comment type="similarity">
    <text evidence="3">Belongs to the SAAL1 family.</text>
</comment>
<evidence type="ECO:0000313" key="5">
    <source>
        <dbReference type="EMBL" id="KAK6472921.1"/>
    </source>
</evidence>
<dbReference type="EMBL" id="JAHFZB010000028">
    <property type="protein sequence ID" value="KAK6472921.1"/>
    <property type="molecule type" value="Genomic_DNA"/>
</dbReference>
<dbReference type="InterPro" id="IPR052464">
    <property type="entry name" value="Synovial_Prolif_Regulator"/>
</dbReference>
<dbReference type="Gene3D" id="1.25.10.10">
    <property type="entry name" value="Leucine-rich Repeat Variant"/>
    <property type="match status" value="1"/>
</dbReference>
<comment type="caution">
    <text evidence="5">The sequence shown here is derived from an EMBL/GenBank/DDBJ whole genome shotgun (WGS) entry which is preliminary data.</text>
</comment>
<feature type="region of interest" description="Disordered" evidence="4">
    <location>
        <begin position="1"/>
        <end position="43"/>
    </location>
</feature>
<dbReference type="SUPFAM" id="SSF48371">
    <property type="entry name" value="ARM repeat"/>
    <property type="match status" value="2"/>
</dbReference>
<protein>
    <submittedName>
        <fullName evidence="5">Protein saal1</fullName>
    </submittedName>
</protein>
<evidence type="ECO:0000313" key="6">
    <source>
        <dbReference type="Proteomes" id="UP001369086"/>
    </source>
</evidence>
<reference evidence="5 6" key="1">
    <citation type="submission" date="2021-05" db="EMBL/GenBank/DDBJ databases">
        <authorList>
            <person name="Zahm M."/>
            <person name="Klopp C."/>
            <person name="Cabau C."/>
            <person name="Kuhl H."/>
            <person name="Suciu R."/>
            <person name="Ciorpac M."/>
            <person name="Holostenco D."/>
            <person name="Gessner J."/>
            <person name="Wuertz S."/>
            <person name="Hohne C."/>
            <person name="Stock M."/>
            <person name="Gislard M."/>
            <person name="Lluch J."/>
            <person name="Milhes M."/>
            <person name="Lampietro C."/>
            <person name="Lopez Roques C."/>
            <person name="Donnadieu C."/>
            <person name="Du K."/>
            <person name="Schartl M."/>
            <person name="Guiguen Y."/>
        </authorList>
    </citation>
    <scope>NUCLEOTIDE SEQUENCE [LARGE SCALE GENOMIC DNA]</scope>
    <source>
        <strain evidence="5">Hh-F2</strain>
        <tissue evidence="5">Blood</tissue>
    </source>
</reference>
<organism evidence="5 6">
    <name type="scientific">Huso huso</name>
    <name type="common">Beluga</name>
    <name type="synonym">Acipenser huso</name>
    <dbReference type="NCBI Taxonomy" id="61971"/>
    <lineage>
        <taxon>Eukaryota</taxon>
        <taxon>Metazoa</taxon>
        <taxon>Chordata</taxon>
        <taxon>Craniata</taxon>
        <taxon>Vertebrata</taxon>
        <taxon>Euteleostomi</taxon>
        <taxon>Actinopterygii</taxon>
        <taxon>Chondrostei</taxon>
        <taxon>Acipenseriformes</taxon>
        <taxon>Acipenseridae</taxon>
        <taxon>Huso</taxon>
    </lineage>
</organism>
<dbReference type="InterPro" id="IPR016024">
    <property type="entry name" value="ARM-type_fold"/>
</dbReference>
<evidence type="ECO:0000256" key="4">
    <source>
        <dbReference type="SAM" id="MobiDB-lite"/>
    </source>
</evidence>
<dbReference type="PANTHER" id="PTHR23424:SF23">
    <property type="entry name" value="PROTEIN SAAL1"/>
    <property type="match status" value="1"/>
</dbReference>
<sequence>MERSGVDPGDSGSSSPSLDGLPGSPGMHRNPSPPPSEGEESAEGDAIGNTVYSKHWLFSTLTRLIQVVSDQEGGSGAGDSEAQLDLDEEVESEICKVWDMSMDQDVARFLQEFKAADILLGVIGKSKSSRLTEICVGVLGNIACFPETCQSISGNEDLGEVLLLLLGDSDPPTLLETSRLLLTCLSQPSVAPCWVERIRQQKSVCENLCFVMSSSTNVDLLVKVGEVVDKLFDLDEELMRSWIRGARGSAAPSPGHPTADGEPANNTPALDIAPCVLEAAKQLRSDSPDGLEVYMHILQLLTTVDEGIQAIVLSVEVGEEAWSLLCDVVCSDLCQPDDPPIVIHEQKTLLAPILAVLSAMFVCQAQHDYSKMDKNLPLIGSLIRVLQYLGECQQRETERREPGSEEEAGDNHLKILKDTCCEFLANILTELPKDTVSELVQRGYLSEETCSTAVQSLLSLYSTATRHFLAVLSEVDEKLAEGLLKDFPSLRP</sequence>
<evidence type="ECO:0000256" key="1">
    <source>
        <dbReference type="ARBA" id="ARBA00004123"/>
    </source>
</evidence>
<dbReference type="InterPro" id="IPR011989">
    <property type="entry name" value="ARM-like"/>
</dbReference>
<keyword evidence="6" id="KW-1185">Reference proteome</keyword>
<dbReference type="PANTHER" id="PTHR23424">
    <property type="entry name" value="SERUM AMYLOID A"/>
    <property type="match status" value="1"/>
</dbReference>
<keyword evidence="2" id="KW-0539">Nucleus</keyword>
<gene>
    <name evidence="5" type="ORF">HHUSO_G27552</name>
</gene>
<proteinExistence type="inferred from homology"/>
<evidence type="ECO:0000256" key="3">
    <source>
        <dbReference type="ARBA" id="ARBA00038401"/>
    </source>
</evidence>
<comment type="subcellular location">
    <subcellularLocation>
        <location evidence="1">Nucleus</location>
    </subcellularLocation>
</comment>
<feature type="compositionally biased region" description="Low complexity" evidence="4">
    <location>
        <begin position="1"/>
        <end position="26"/>
    </location>
</feature>
<name>A0ABR0YKL1_HUSHU</name>
<dbReference type="Proteomes" id="UP001369086">
    <property type="component" value="Unassembled WGS sequence"/>
</dbReference>